<dbReference type="EMBL" id="JARUJP010000013">
    <property type="protein sequence ID" value="MDW8801820.1"/>
    <property type="molecule type" value="Genomic_DNA"/>
</dbReference>
<comment type="caution">
    <text evidence="1">The sequence shown here is derived from an EMBL/GenBank/DDBJ whole genome shotgun (WGS) entry which is preliminary data.</text>
</comment>
<reference evidence="1 2" key="1">
    <citation type="submission" date="2023-04" db="EMBL/GenBank/DDBJ databases">
        <title>Clostridium tannerae sp. nov., isolated from the fecal material of an alpaca.</title>
        <authorList>
            <person name="Miller S."/>
            <person name="Hendry M."/>
            <person name="King J."/>
            <person name="Sankaranarayanan K."/>
            <person name="Lawson P.A."/>
        </authorList>
    </citation>
    <scope>NUCLEOTIDE SEQUENCE [LARGE SCALE GENOMIC DNA]</scope>
    <source>
        <strain evidence="1 2">A1-XYC3</strain>
    </source>
</reference>
<accession>A0ABU4JUK1</accession>
<dbReference type="RefSeq" id="WP_318798256.1">
    <property type="nucleotide sequence ID" value="NZ_JARUJP010000013.1"/>
</dbReference>
<dbReference type="Proteomes" id="UP001281656">
    <property type="component" value="Unassembled WGS sequence"/>
</dbReference>
<organism evidence="1 2">
    <name type="scientific">Clostridium tanneri</name>
    <dbReference type="NCBI Taxonomy" id="3037988"/>
    <lineage>
        <taxon>Bacteria</taxon>
        <taxon>Bacillati</taxon>
        <taxon>Bacillota</taxon>
        <taxon>Clostridia</taxon>
        <taxon>Eubacteriales</taxon>
        <taxon>Clostridiaceae</taxon>
        <taxon>Clostridium</taxon>
    </lineage>
</organism>
<name>A0ABU4JUK1_9CLOT</name>
<evidence type="ECO:0000313" key="2">
    <source>
        <dbReference type="Proteomes" id="UP001281656"/>
    </source>
</evidence>
<gene>
    <name evidence="1" type="ORF">P8V03_11755</name>
</gene>
<protein>
    <submittedName>
        <fullName evidence="1">Uncharacterized protein</fullName>
    </submittedName>
</protein>
<proteinExistence type="predicted"/>
<sequence length="46" mass="5292">MRNIIKEDKTRNKEKIASASGILFHEENLTAAGRIIQDAIRQRINK</sequence>
<evidence type="ECO:0000313" key="1">
    <source>
        <dbReference type="EMBL" id="MDW8801820.1"/>
    </source>
</evidence>
<keyword evidence="2" id="KW-1185">Reference proteome</keyword>